<dbReference type="Proteomes" id="UP000269438">
    <property type="component" value="Unassembled WGS sequence"/>
</dbReference>
<dbReference type="EMBL" id="RCUY01000005">
    <property type="protein sequence ID" value="RLP83287.1"/>
    <property type="molecule type" value="Genomic_DNA"/>
</dbReference>
<accession>A0A3L7AS83</accession>
<gene>
    <name evidence="1" type="ORF">D9V34_08665</name>
</gene>
<sequence length="117" mass="12284">MSSMVSPNQISVDENAETLAKKLADAVMEIPGRSVISHSTGVKVGRAQEYRESLKMRLDILARMVTEVSDSVVEFSDASAAAVASIRAADAQAEEDTLAILQTLAQQSSGRSAGATS</sequence>
<protein>
    <submittedName>
        <fullName evidence="1">Uncharacterized protein</fullName>
    </submittedName>
</protein>
<proteinExistence type="predicted"/>
<evidence type="ECO:0000313" key="2">
    <source>
        <dbReference type="Proteomes" id="UP000269438"/>
    </source>
</evidence>
<keyword evidence="2" id="KW-1185">Reference proteome</keyword>
<evidence type="ECO:0000313" key="1">
    <source>
        <dbReference type="EMBL" id="RLP83287.1"/>
    </source>
</evidence>
<dbReference type="AlphaFoldDB" id="A0A3L7AS83"/>
<comment type="caution">
    <text evidence="1">The sequence shown here is derived from an EMBL/GenBank/DDBJ whole genome shotgun (WGS) entry which is preliminary data.</text>
</comment>
<name>A0A3L7AS83_9MICO</name>
<organism evidence="1 2">
    <name type="scientific">Mycetocola lacteus</name>
    <dbReference type="NCBI Taxonomy" id="76637"/>
    <lineage>
        <taxon>Bacteria</taxon>
        <taxon>Bacillati</taxon>
        <taxon>Actinomycetota</taxon>
        <taxon>Actinomycetes</taxon>
        <taxon>Micrococcales</taxon>
        <taxon>Microbacteriaceae</taxon>
        <taxon>Mycetocola</taxon>
    </lineage>
</organism>
<reference evidence="1 2" key="1">
    <citation type="submission" date="2018-10" db="EMBL/GenBank/DDBJ databases">
        <authorList>
            <person name="Li J."/>
        </authorList>
    </citation>
    <scope>NUCLEOTIDE SEQUENCE [LARGE SCALE GENOMIC DNA]</scope>
    <source>
        <strain evidence="1 2">JCM 11654</strain>
    </source>
</reference>